<evidence type="ECO:0000313" key="2">
    <source>
        <dbReference type="EMBL" id="AMY10263.1"/>
    </source>
</evidence>
<dbReference type="STRING" id="1855912.LuPra_03493"/>
<evidence type="ECO:0008006" key="4">
    <source>
        <dbReference type="Google" id="ProtNLM"/>
    </source>
</evidence>
<evidence type="ECO:0000256" key="1">
    <source>
        <dbReference type="SAM" id="Phobius"/>
    </source>
</evidence>
<keyword evidence="1" id="KW-0472">Membrane</keyword>
<feature type="transmembrane region" description="Helical" evidence="1">
    <location>
        <begin position="64"/>
        <end position="83"/>
    </location>
</feature>
<proteinExistence type="predicted"/>
<feature type="transmembrane region" description="Helical" evidence="1">
    <location>
        <begin position="145"/>
        <end position="164"/>
    </location>
</feature>
<keyword evidence="1" id="KW-0812">Transmembrane</keyword>
<reference evidence="3" key="2">
    <citation type="submission" date="2016-04" db="EMBL/GenBank/DDBJ databases">
        <title>First Complete Genome Sequence of a Subdivision 6 Acidobacterium.</title>
        <authorList>
            <person name="Huang S."/>
            <person name="Vieira S."/>
            <person name="Bunk B."/>
            <person name="Riedel T."/>
            <person name="Sproeer C."/>
            <person name="Overmann J."/>
        </authorList>
    </citation>
    <scope>NUCLEOTIDE SEQUENCE [LARGE SCALE GENOMIC DNA]</scope>
    <source>
        <strain evidence="3">DSM 100886 HEG_-6_39</strain>
    </source>
</reference>
<feature type="transmembrane region" description="Helical" evidence="1">
    <location>
        <begin position="37"/>
        <end position="58"/>
    </location>
</feature>
<dbReference type="OrthoDB" id="780137at2"/>
<dbReference type="AlphaFoldDB" id="A0A143PQ43"/>
<protein>
    <recommendedName>
        <fullName evidence="4">DUF4175 domain-containing protein</fullName>
    </recommendedName>
</protein>
<dbReference type="RefSeq" id="WP_110171918.1">
    <property type="nucleotide sequence ID" value="NZ_CP015136.1"/>
</dbReference>
<reference evidence="2 3" key="1">
    <citation type="journal article" date="2016" name="Genome Announc.">
        <title>First Complete Genome Sequence of a Subdivision 6 Acidobacterium Strain.</title>
        <authorList>
            <person name="Huang S."/>
            <person name="Vieira S."/>
            <person name="Bunk B."/>
            <person name="Riedel T."/>
            <person name="Sproer C."/>
            <person name="Overmann J."/>
        </authorList>
    </citation>
    <scope>NUCLEOTIDE SEQUENCE [LARGE SCALE GENOMIC DNA]</scope>
    <source>
        <strain evidence="3">DSM 100886 HEG_-6_39</strain>
    </source>
</reference>
<name>A0A143PQ43_LUTPR</name>
<dbReference type="EMBL" id="CP015136">
    <property type="protein sequence ID" value="AMY10263.1"/>
    <property type="molecule type" value="Genomic_DNA"/>
</dbReference>
<keyword evidence="1" id="KW-1133">Transmembrane helix</keyword>
<dbReference type="Proteomes" id="UP000076079">
    <property type="component" value="Chromosome"/>
</dbReference>
<organism evidence="2 3">
    <name type="scientific">Luteitalea pratensis</name>
    <dbReference type="NCBI Taxonomy" id="1855912"/>
    <lineage>
        <taxon>Bacteria</taxon>
        <taxon>Pseudomonadati</taxon>
        <taxon>Acidobacteriota</taxon>
        <taxon>Vicinamibacteria</taxon>
        <taxon>Vicinamibacterales</taxon>
        <taxon>Vicinamibacteraceae</taxon>
        <taxon>Luteitalea</taxon>
    </lineage>
</organism>
<keyword evidence="3" id="KW-1185">Reference proteome</keyword>
<accession>A0A143PQ43</accession>
<dbReference type="KEGG" id="abac:LuPra_03493"/>
<gene>
    <name evidence="2" type="ORF">LuPra_03493</name>
</gene>
<sequence length="667" mass="72143">MPPDLPRDGSGSHGATPTPDEHWLEAWLTTAWRRWRVWIGLRSIAGALGVGLLTYATLTGRTPLAFALAAVIGIVAFTILLFAERGLRDWRPVVLAAEAAAPATRNALVAWQEMRGEVSPIIAARLATQARRSLEVAGWPRPRSLAPWGVSLVLIAAGILANIVGTRSPTLADADRERLIARTPAAPLALGWTAIATPPAYAHRPMERVHQPSRLDVLAGTRVEIQFRNWPDGARARLGHIDAATTMGGTLRSVHVMPAASDVLQVYGQEQQVLASITLVVVPDAAPTVRITAPASDLRRDAATGIVPIRISAQDDLALRDLRLRFTKVSGSGESFTFEDGEWPVQVRRPSERQWTGSHEIDLAALGLGPGDSLVYHAVAHDARIGADGAAESERFLIEITRPGALAAGDFSLPEKEEKFALSQRMVIQLTERLLEKRPRMSAEAFGEQAQALAIAQRRVRAEFVFMLGGEVEDEFEEAAQAHEVEEGRQANQGRGDLTEAVRQMSQAETRLTAHDVREALPYEYRALTALQAAFGKARYFMRTLPAAVQIDTSRRLQGDRTRAASAQWRVTPLPDAMRTAGLALLGRLESAGAPIDALLPELVALDRGNPAWVALIQEAATTEGAKGVGRALRARLLPGSPAWMPMPLARTTAEAAVTTPVARAPR</sequence>
<evidence type="ECO:0000313" key="3">
    <source>
        <dbReference type="Proteomes" id="UP000076079"/>
    </source>
</evidence>